<evidence type="ECO:0000256" key="5">
    <source>
        <dbReference type="SAM" id="Phobius"/>
    </source>
</evidence>
<feature type="transmembrane region" description="Helical" evidence="5">
    <location>
        <begin position="93"/>
        <end position="114"/>
    </location>
</feature>
<name>A0A2S5RG39_9MOLU</name>
<gene>
    <name evidence="7" type="ORF">MCORR_v1c05620</name>
</gene>
<feature type="transmembrane region" description="Helical" evidence="5">
    <location>
        <begin position="156"/>
        <end position="175"/>
    </location>
</feature>
<keyword evidence="2 5" id="KW-0812">Transmembrane</keyword>
<dbReference type="PANTHER" id="PTHR43229">
    <property type="entry name" value="NODULATION PROTEIN J"/>
    <property type="match status" value="1"/>
</dbReference>
<comment type="subcellular location">
    <subcellularLocation>
        <location evidence="1">Membrane</location>
        <topology evidence="1">Multi-pass membrane protein</topology>
    </subcellularLocation>
</comment>
<feature type="transmembrane region" description="Helical" evidence="5">
    <location>
        <begin position="211"/>
        <end position="229"/>
    </location>
</feature>
<proteinExistence type="predicted"/>
<feature type="transmembrane region" description="Helical" evidence="5">
    <location>
        <begin position="120"/>
        <end position="144"/>
    </location>
</feature>
<feature type="domain" description="ABC-2 type transporter transmembrane" evidence="6">
    <location>
        <begin position="3"/>
        <end position="190"/>
    </location>
</feature>
<evidence type="ECO:0000313" key="8">
    <source>
        <dbReference type="Proteomes" id="UP000239785"/>
    </source>
</evidence>
<evidence type="ECO:0000313" key="7">
    <source>
        <dbReference type="EMBL" id="PPE06257.1"/>
    </source>
</evidence>
<evidence type="ECO:0000256" key="3">
    <source>
        <dbReference type="ARBA" id="ARBA00022989"/>
    </source>
</evidence>
<dbReference type="InterPro" id="IPR013525">
    <property type="entry name" value="ABC2_TM"/>
</dbReference>
<dbReference type="Proteomes" id="UP000239785">
    <property type="component" value="Unassembled WGS sequence"/>
</dbReference>
<dbReference type="GO" id="GO:0016020">
    <property type="term" value="C:membrane"/>
    <property type="evidence" value="ECO:0007669"/>
    <property type="project" value="UniProtKB-SubCell"/>
</dbReference>
<dbReference type="Pfam" id="PF01061">
    <property type="entry name" value="ABC2_membrane"/>
    <property type="match status" value="1"/>
</dbReference>
<dbReference type="EMBL" id="PHNF01000002">
    <property type="protein sequence ID" value="PPE06257.1"/>
    <property type="molecule type" value="Genomic_DNA"/>
</dbReference>
<evidence type="ECO:0000259" key="6">
    <source>
        <dbReference type="Pfam" id="PF01061"/>
    </source>
</evidence>
<feature type="transmembrane region" description="Helical" evidence="5">
    <location>
        <begin position="12"/>
        <end position="32"/>
    </location>
</feature>
<dbReference type="PANTHER" id="PTHR43229:SF2">
    <property type="entry name" value="NODULATION PROTEIN J"/>
    <property type="match status" value="1"/>
</dbReference>
<accession>A0A2S5RG39</accession>
<dbReference type="OrthoDB" id="389221at2"/>
<feature type="transmembrane region" description="Helical" evidence="5">
    <location>
        <begin position="181"/>
        <end position="199"/>
    </location>
</feature>
<dbReference type="GO" id="GO:0140359">
    <property type="term" value="F:ABC-type transporter activity"/>
    <property type="evidence" value="ECO:0007669"/>
    <property type="project" value="InterPro"/>
</dbReference>
<feature type="transmembrane region" description="Helical" evidence="5">
    <location>
        <begin position="44"/>
        <end position="66"/>
    </location>
</feature>
<keyword evidence="4 5" id="KW-0472">Membrane</keyword>
<keyword evidence="3 5" id="KW-1133">Transmembrane helix</keyword>
<organism evidence="7 8">
    <name type="scientific">Mesoplasma corruscae</name>
    <dbReference type="NCBI Taxonomy" id="216874"/>
    <lineage>
        <taxon>Bacteria</taxon>
        <taxon>Bacillati</taxon>
        <taxon>Mycoplasmatota</taxon>
        <taxon>Mollicutes</taxon>
        <taxon>Entomoplasmatales</taxon>
        <taxon>Entomoplasmataceae</taxon>
        <taxon>Mesoplasma</taxon>
    </lineage>
</organism>
<comment type="caution">
    <text evidence="7">The sequence shown here is derived from an EMBL/GenBank/DDBJ whole genome shotgun (WGS) entry which is preliminary data.</text>
</comment>
<evidence type="ECO:0000256" key="4">
    <source>
        <dbReference type="ARBA" id="ARBA00023136"/>
    </source>
</evidence>
<dbReference type="AlphaFoldDB" id="A0A2S5RG39"/>
<protein>
    <recommendedName>
        <fullName evidence="6">ABC-2 type transporter transmembrane domain-containing protein</fullName>
    </recommendedName>
</protein>
<dbReference type="InterPro" id="IPR051784">
    <property type="entry name" value="Nod_factor_ABC_transporter"/>
</dbReference>
<sequence length="235" mass="27241">MIAIIKLELIKFLKNPFSLFFSFLLPFILLIFEGTVFGVKLYYIGPGLIIMNAATLTISILTNSLFNDRITKITKQISITQLSILKYMFGKLIFNYILFLINFFIITFFSFLIFKIYWTLFIIISLLFITTIAFLTFFFISVIISSSLETYKNCSFTALICFYIILFLSGSVIPAELFPNWVKIIQILIPSGSAILIIVNLKEGIILSSTWYFYLIAIIQLIVFALWAFKKFKWQ</sequence>
<keyword evidence="8" id="KW-1185">Reference proteome</keyword>
<reference evidence="7 8" key="1">
    <citation type="submission" date="2017-11" db="EMBL/GenBank/DDBJ databases">
        <title>Genome sequence of Mesoplasma corruscae ELCA-2 (ATCC 49579).</title>
        <authorList>
            <person name="Lo W.-S."/>
            <person name="Kuo C.-H."/>
        </authorList>
    </citation>
    <scope>NUCLEOTIDE SEQUENCE [LARGE SCALE GENOMIC DNA]</scope>
    <source>
        <strain evidence="7 8">ELCA-2</strain>
    </source>
</reference>
<evidence type="ECO:0000256" key="1">
    <source>
        <dbReference type="ARBA" id="ARBA00004141"/>
    </source>
</evidence>
<evidence type="ECO:0000256" key="2">
    <source>
        <dbReference type="ARBA" id="ARBA00022692"/>
    </source>
</evidence>
<dbReference type="RefSeq" id="WP_104205633.1">
    <property type="nucleotide sequence ID" value="NZ_PHNF01000002.1"/>
</dbReference>